<reference evidence="2 3" key="1">
    <citation type="journal article" date="2012" name="Genome Biol.">
        <title>Genome and low-iron response of an oceanic diatom adapted to chronic iron limitation.</title>
        <authorList>
            <person name="Lommer M."/>
            <person name="Specht M."/>
            <person name="Roy A.S."/>
            <person name="Kraemer L."/>
            <person name="Andreson R."/>
            <person name="Gutowska M.A."/>
            <person name="Wolf J."/>
            <person name="Bergner S.V."/>
            <person name="Schilhabel M.B."/>
            <person name="Klostermeier U.C."/>
            <person name="Beiko R.G."/>
            <person name="Rosenstiel P."/>
            <person name="Hippler M."/>
            <person name="Laroche J."/>
        </authorList>
    </citation>
    <scope>NUCLEOTIDE SEQUENCE [LARGE SCALE GENOMIC DNA]</scope>
    <source>
        <strain evidence="2 3">CCMP1005</strain>
    </source>
</reference>
<feature type="region of interest" description="Disordered" evidence="1">
    <location>
        <begin position="263"/>
        <end position="302"/>
    </location>
</feature>
<sequence length="302" mass="33006">LLGVIRPVSLTDGIDLEADWDGNVDPVRVSSTWQPAVSEKLRSQSTAKWGVSNVHCCTYYCSSGRCFWTDWDNEKGLSDWQGQERLQVSSTIGLLLDLNEGTLSVFKNGRRLGAMKEGLGGEYCWFVTVGAPCTLPVIFNSSSAIPLSIGDYASLDSWNRHVTRKGTPPPALDERRRLPHRGREGPDFASPLPLPLVLRGLGSKPRRAKNGAPPPSAPPSSGSALKFFDLDSTRDVAVVSRHRYVDCRVSRGRTTTGLFAVRNPIPSGVPQPPRPLFQLAPSEPRQIPRARRPASPDHAVPP</sequence>
<gene>
    <name evidence="2" type="ORF">THAOC_02016</name>
</gene>
<protein>
    <recommendedName>
        <fullName evidence="4">B30.2/SPRY domain-containing protein</fullName>
    </recommendedName>
</protein>
<dbReference type="InterPro" id="IPR013320">
    <property type="entry name" value="ConA-like_dom_sf"/>
</dbReference>
<evidence type="ECO:0000313" key="2">
    <source>
        <dbReference type="EMBL" id="EJK76235.1"/>
    </source>
</evidence>
<dbReference type="Gene3D" id="2.60.120.920">
    <property type="match status" value="1"/>
</dbReference>
<dbReference type="SUPFAM" id="SSF49899">
    <property type="entry name" value="Concanavalin A-like lectins/glucanases"/>
    <property type="match status" value="1"/>
</dbReference>
<feature type="compositionally biased region" description="Basic and acidic residues" evidence="1">
    <location>
        <begin position="172"/>
        <end position="186"/>
    </location>
</feature>
<dbReference type="AlphaFoldDB" id="K0TFX2"/>
<keyword evidence="3" id="KW-1185">Reference proteome</keyword>
<feature type="non-terminal residue" evidence="2">
    <location>
        <position position="1"/>
    </location>
</feature>
<accession>K0TFX2</accession>
<dbReference type="InterPro" id="IPR043136">
    <property type="entry name" value="B30.2/SPRY_sf"/>
</dbReference>
<dbReference type="Proteomes" id="UP000266841">
    <property type="component" value="Unassembled WGS sequence"/>
</dbReference>
<evidence type="ECO:0000313" key="3">
    <source>
        <dbReference type="Proteomes" id="UP000266841"/>
    </source>
</evidence>
<feature type="region of interest" description="Disordered" evidence="1">
    <location>
        <begin position="160"/>
        <end position="225"/>
    </location>
</feature>
<evidence type="ECO:0008006" key="4">
    <source>
        <dbReference type="Google" id="ProtNLM"/>
    </source>
</evidence>
<name>K0TFX2_THAOC</name>
<proteinExistence type="predicted"/>
<organism evidence="2 3">
    <name type="scientific">Thalassiosira oceanica</name>
    <name type="common">Marine diatom</name>
    <dbReference type="NCBI Taxonomy" id="159749"/>
    <lineage>
        <taxon>Eukaryota</taxon>
        <taxon>Sar</taxon>
        <taxon>Stramenopiles</taxon>
        <taxon>Ochrophyta</taxon>
        <taxon>Bacillariophyta</taxon>
        <taxon>Coscinodiscophyceae</taxon>
        <taxon>Thalassiosirophycidae</taxon>
        <taxon>Thalassiosirales</taxon>
        <taxon>Thalassiosiraceae</taxon>
        <taxon>Thalassiosira</taxon>
    </lineage>
</organism>
<evidence type="ECO:0000256" key="1">
    <source>
        <dbReference type="SAM" id="MobiDB-lite"/>
    </source>
</evidence>
<dbReference type="EMBL" id="AGNL01002426">
    <property type="protein sequence ID" value="EJK76235.1"/>
    <property type="molecule type" value="Genomic_DNA"/>
</dbReference>
<comment type="caution">
    <text evidence="2">The sequence shown here is derived from an EMBL/GenBank/DDBJ whole genome shotgun (WGS) entry which is preliminary data.</text>
</comment>